<evidence type="ECO:0000256" key="1">
    <source>
        <dbReference type="SAM" id="MobiDB-lite"/>
    </source>
</evidence>
<dbReference type="OrthoDB" id="5798615at2759"/>
<dbReference type="InterPro" id="IPR003593">
    <property type="entry name" value="AAA+_ATPase"/>
</dbReference>
<protein>
    <recommendedName>
        <fullName evidence="2">AAA+ ATPase domain-containing protein</fullName>
    </recommendedName>
</protein>
<dbReference type="SUPFAM" id="SSF52540">
    <property type="entry name" value="P-loop containing nucleoside triphosphate hydrolases"/>
    <property type="match status" value="1"/>
</dbReference>
<reference evidence="3 4" key="2">
    <citation type="journal article" date="2019" name="G3 (Bethesda)">
        <title>Hybrid Assembly of the Genome of the Entomopathogenic Nematode Steinernema carpocapsae Identifies the X-Chromosome.</title>
        <authorList>
            <person name="Serra L."/>
            <person name="Macchietto M."/>
            <person name="Macias-Munoz A."/>
            <person name="McGill C.J."/>
            <person name="Rodriguez I.M."/>
            <person name="Rodriguez B."/>
            <person name="Murad R."/>
            <person name="Mortazavi A."/>
        </authorList>
    </citation>
    <scope>NUCLEOTIDE SEQUENCE [LARGE SCALE GENOMIC DNA]</scope>
    <source>
        <strain evidence="3 4">ALL</strain>
    </source>
</reference>
<dbReference type="Pfam" id="PF04665">
    <property type="entry name" value="Pox_A32"/>
    <property type="match status" value="1"/>
</dbReference>
<sequence length="241" mass="26821">MQARREQSSAVKNATETQSSCEPPSAQDTNVAVFKGPAIITMVGATGTGKSTLLMKLLNQSDTLFQPPPSKIFWCYGVETADLQKLNENPKIELIEGLPDLQQLTANDRENHKIVVLDDLGEELAAKKDSSAIFTRYAHHNNFTVIQLLQNLYQNKDRTARANSTYIILLATPSDSLQTSSLARQLFPNNPKYLTEAMEDVRATHGAYSYLIIDNHPQSCPNHRLLTDVVDSDFITVYVPK</sequence>
<dbReference type="AlphaFoldDB" id="A0A4U5MWS7"/>
<reference evidence="3 4" key="1">
    <citation type="journal article" date="2015" name="Genome Biol.">
        <title>Comparative genomics of Steinernema reveals deeply conserved gene regulatory networks.</title>
        <authorList>
            <person name="Dillman A.R."/>
            <person name="Macchietto M."/>
            <person name="Porter C.F."/>
            <person name="Rogers A."/>
            <person name="Williams B."/>
            <person name="Antoshechkin I."/>
            <person name="Lee M.M."/>
            <person name="Goodwin Z."/>
            <person name="Lu X."/>
            <person name="Lewis E.E."/>
            <person name="Goodrich-Blair H."/>
            <person name="Stock S.P."/>
            <person name="Adams B.J."/>
            <person name="Sternberg P.W."/>
            <person name="Mortazavi A."/>
        </authorList>
    </citation>
    <scope>NUCLEOTIDE SEQUENCE [LARGE SCALE GENOMIC DNA]</scope>
    <source>
        <strain evidence="3 4">ALL</strain>
    </source>
</reference>
<dbReference type="EMBL" id="AZBU02000006">
    <property type="protein sequence ID" value="TKR73913.1"/>
    <property type="molecule type" value="Genomic_DNA"/>
</dbReference>
<dbReference type="SMART" id="SM00382">
    <property type="entry name" value="AAA"/>
    <property type="match status" value="1"/>
</dbReference>
<dbReference type="Proteomes" id="UP000298663">
    <property type="component" value="Unassembled WGS sequence"/>
</dbReference>
<dbReference type="InterPro" id="IPR006758">
    <property type="entry name" value="A32L"/>
</dbReference>
<comment type="caution">
    <text evidence="3">The sequence shown here is derived from an EMBL/GenBank/DDBJ whole genome shotgun (WGS) entry which is preliminary data.</text>
</comment>
<dbReference type="InterPro" id="IPR027417">
    <property type="entry name" value="P-loop_NTPase"/>
</dbReference>
<feature type="region of interest" description="Disordered" evidence="1">
    <location>
        <begin position="1"/>
        <end position="28"/>
    </location>
</feature>
<name>A0A4U5MWS7_STECR</name>
<accession>A0A4U5MWS7</accession>
<feature type="compositionally biased region" description="Polar residues" evidence="1">
    <location>
        <begin position="8"/>
        <end position="28"/>
    </location>
</feature>
<proteinExistence type="predicted"/>
<gene>
    <name evidence="3" type="ORF">L596_021158</name>
</gene>
<organism evidence="3 4">
    <name type="scientific">Steinernema carpocapsae</name>
    <name type="common">Entomopathogenic nematode</name>
    <dbReference type="NCBI Taxonomy" id="34508"/>
    <lineage>
        <taxon>Eukaryota</taxon>
        <taxon>Metazoa</taxon>
        <taxon>Ecdysozoa</taxon>
        <taxon>Nematoda</taxon>
        <taxon>Chromadorea</taxon>
        <taxon>Rhabditida</taxon>
        <taxon>Tylenchina</taxon>
        <taxon>Panagrolaimomorpha</taxon>
        <taxon>Strongyloidoidea</taxon>
        <taxon>Steinernematidae</taxon>
        <taxon>Steinernema</taxon>
    </lineage>
</organism>
<feature type="domain" description="AAA+ ATPase" evidence="2">
    <location>
        <begin position="36"/>
        <end position="192"/>
    </location>
</feature>
<keyword evidence="4" id="KW-1185">Reference proteome</keyword>
<evidence type="ECO:0000313" key="4">
    <source>
        <dbReference type="Proteomes" id="UP000298663"/>
    </source>
</evidence>
<evidence type="ECO:0000259" key="2">
    <source>
        <dbReference type="SMART" id="SM00382"/>
    </source>
</evidence>
<dbReference type="Gene3D" id="3.40.50.300">
    <property type="entry name" value="P-loop containing nucleotide triphosphate hydrolases"/>
    <property type="match status" value="1"/>
</dbReference>
<evidence type="ECO:0000313" key="3">
    <source>
        <dbReference type="EMBL" id="TKR73913.1"/>
    </source>
</evidence>